<accession>A0ABT1S8D5</accession>
<organism evidence="1 2">
    <name type="scientific">Tissierella carlieri</name>
    <dbReference type="NCBI Taxonomy" id="689904"/>
    <lineage>
        <taxon>Bacteria</taxon>
        <taxon>Bacillati</taxon>
        <taxon>Bacillota</taxon>
        <taxon>Tissierellia</taxon>
        <taxon>Tissierellales</taxon>
        <taxon>Tissierellaceae</taxon>
        <taxon>Tissierella</taxon>
    </lineage>
</organism>
<evidence type="ECO:0000313" key="1">
    <source>
        <dbReference type="EMBL" id="MCQ4922726.1"/>
    </source>
</evidence>
<gene>
    <name evidence="1" type="ORF">NE686_06500</name>
</gene>
<evidence type="ECO:0000313" key="2">
    <source>
        <dbReference type="Proteomes" id="UP001524478"/>
    </source>
</evidence>
<sequence>MKINIEGIKLLEKIFEDNYLNYDTLIKFTKSKGTKGFIDHEKSFNRDISKSKIIAELIKLEEDNEYKDIYDFYILRENVSRLKKALLYIDKNGEMIINESLSKVYNFIPKNIKIQPNIYLYAGGIDGGFTVYRKDIFINYIKYFNNLEEFTKVISHELFHCRLVSLNNKFKNLFIDNINNRYTYEILGKILEEGTACLIQHGSVLEKDDPIGTITKEKMKLIGKKFSQLNYILLGIREGNINYLEMEKLDIYSLGYYIASSLYNFYGKEILLPWIEKYDYKKPIKSYIQAMRQTGNNSGFTKEIEGWLLQL</sequence>
<protein>
    <recommendedName>
        <fullName evidence="3">DUF2268 domain-containing protein</fullName>
    </recommendedName>
</protein>
<dbReference type="EMBL" id="JANGAC010000004">
    <property type="protein sequence ID" value="MCQ4922726.1"/>
    <property type="molecule type" value="Genomic_DNA"/>
</dbReference>
<proteinExistence type="predicted"/>
<dbReference type="RefSeq" id="WP_256310885.1">
    <property type="nucleotide sequence ID" value="NZ_JANGAC010000004.1"/>
</dbReference>
<dbReference type="Proteomes" id="UP001524478">
    <property type="component" value="Unassembled WGS sequence"/>
</dbReference>
<dbReference type="Pfam" id="PF18958">
    <property type="entry name" value="DUF5700"/>
    <property type="match status" value="1"/>
</dbReference>
<reference evidence="1 2" key="1">
    <citation type="submission" date="2022-06" db="EMBL/GenBank/DDBJ databases">
        <title>Isolation of gut microbiota from human fecal samples.</title>
        <authorList>
            <person name="Pamer E.G."/>
            <person name="Barat B."/>
            <person name="Waligurski E."/>
            <person name="Medina S."/>
            <person name="Paddock L."/>
            <person name="Mostad J."/>
        </authorList>
    </citation>
    <scope>NUCLEOTIDE SEQUENCE [LARGE SCALE GENOMIC DNA]</scope>
    <source>
        <strain evidence="1 2">DFI.7.95</strain>
    </source>
</reference>
<name>A0ABT1S8D5_9FIRM</name>
<dbReference type="InterPro" id="IPR043754">
    <property type="entry name" value="DUF5700"/>
</dbReference>
<keyword evidence="2" id="KW-1185">Reference proteome</keyword>
<comment type="caution">
    <text evidence="1">The sequence shown here is derived from an EMBL/GenBank/DDBJ whole genome shotgun (WGS) entry which is preliminary data.</text>
</comment>
<evidence type="ECO:0008006" key="3">
    <source>
        <dbReference type="Google" id="ProtNLM"/>
    </source>
</evidence>